<dbReference type="OrthoDB" id="408303at2759"/>
<dbReference type="Proteomes" id="UP000660262">
    <property type="component" value="Unassembled WGS sequence"/>
</dbReference>
<evidence type="ECO:0000256" key="2">
    <source>
        <dbReference type="ARBA" id="ARBA00005582"/>
    </source>
</evidence>
<comment type="similarity">
    <text evidence="2">Belongs to the Nudix hydrolase family.</text>
</comment>
<dbReference type="Gene3D" id="3.90.79.10">
    <property type="entry name" value="Nucleoside Triphosphate Pyrophosphohydrolase"/>
    <property type="match status" value="1"/>
</dbReference>
<evidence type="ECO:0000256" key="4">
    <source>
        <dbReference type="ARBA" id="ARBA00022801"/>
    </source>
</evidence>
<gene>
    <name evidence="7" type="ORF">PPROV_000224500</name>
</gene>
<dbReference type="PROSITE" id="PS51462">
    <property type="entry name" value="NUDIX"/>
    <property type="match status" value="1"/>
</dbReference>
<dbReference type="GO" id="GO:0008413">
    <property type="term" value="F:8-oxo-7,8-dihydroguanosine triphosphate pyrophosphatase activity"/>
    <property type="evidence" value="ECO:0007669"/>
    <property type="project" value="TreeGrafter"/>
</dbReference>
<name>A0A830HC56_9CHLO</name>
<sequence length="203" mass="22710">MAVPPNSSGVRGERPLSRREGHKLLTLVLFVKSGGGDSSRNSHSPRVLLGRKKRGFGQGFYNGFGGKVEASDASILTAAAREMKEESGLVPTDLALKGVLTFIWDDAEAEQSSPNAQPWDVHVYKCTECEGDVVETDEMAPVWMDVDKVPELYDGRMWEDDQHWHPLFFADKLFRGTFHFEKTTVLKHFTLEEVSEIHDTLSS</sequence>
<organism evidence="7 8">
    <name type="scientific">Pycnococcus provasolii</name>
    <dbReference type="NCBI Taxonomy" id="41880"/>
    <lineage>
        <taxon>Eukaryota</taxon>
        <taxon>Viridiplantae</taxon>
        <taxon>Chlorophyta</taxon>
        <taxon>Pseudoscourfieldiophyceae</taxon>
        <taxon>Pseudoscourfieldiales</taxon>
        <taxon>Pycnococcaceae</taxon>
        <taxon>Pycnococcus</taxon>
    </lineage>
</organism>
<dbReference type="SUPFAM" id="SSF55811">
    <property type="entry name" value="Nudix"/>
    <property type="match status" value="1"/>
</dbReference>
<dbReference type="GO" id="GO:0005737">
    <property type="term" value="C:cytoplasm"/>
    <property type="evidence" value="ECO:0007669"/>
    <property type="project" value="TreeGrafter"/>
</dbReference>
<dbReference type="CDD" id="cd03427">
    <property type="entry name" value="NUDIX_MTH1_Nudt1"/>
    <property type="match status" value="1"/>
</dbReference>
<feature type="domain" description="Nudix hydrolase" evidence="6">
    <location>
        <begin position="20"/>
        <end position="166"/>
    </location>
</feature>
<dbReference type="GO" id="GO:0042262">
    <property type="term" value="P:DNA protection"/>
    <property type="evidence" value="ECO:0007669"/>
    <property type="project" value="TreeGrafter"/>
</dbReference>
<dbReference type="PANTHER" id="PTHR43758:SF2">
    <property type="entry name" value="OXIDIZED PURINE NUCLEOSIDE TRIPHOSPHATE HYDROLASE"/>
    <property type="match status" value="1"/>
</dbReference>
<reference evidence="7" key="1">
    <citation type="submission" date="2020-10" db="EMBL/GenBank/DDBJ databases">
        <title>Unveiling of a novel bifunctional photoreceptor, Dualchrome1, isolated from a cosmopolitan green alga.</title>
        <authorList>
            <person name="Suzuki S."/>
            <person name="Kawachi M."/>
        </authorList>
    </citation>
    <scope>NUCLEOTIDE SEQUENCE</scope>
    <source>
        <strain evidence="7">NIES 2893</strain>
    </source>
</reference>
<keyword evidence="4" id="KW-0378">Hydrolase</keyword>
<evidence type="ECO:0000256" key="1">
    <source>
        <dbReference type="ARBA" id="ARBA00001946"/>
    </source>
</evidence>
<dbReference type="PANTHER" id="PTHR43758">
    <property type="entry name" value="7,8-DIHYDRO-8-OXOGUANINE TRIPHOSPHATASE"/>
    <property type="match status" value="1"/>
</dbReference>
<dbReference type="InterPro" id="IPR000086">
    <property type="entry name" value="NUDIX_hydrolase_dom"/>
</dbReference>
<dbReference type="AlphaFoldDB" id="A0A830HC56"/>
<keyword evidence="3" id="KW-0479">Metal-binding</keyword>
<dbReference type="GO" id="GO:0046872">
    <property type="term" value="F:metal ion binding"/>
    <property type="evidence" value="ECO:0007669"/>
    <property type="project" value="UniProtKB-KW"/>
</dbReference>
<evidence type="ECO:0000259" key="6">
    <source>
        <dbReference type="PROSITE" id="PS51462"/>
    </source>
</evidence>
<dbReference type="EMBL" id="BNJQ01000005">
    <property type="protein sequence ID" value="GHP03490.1"/>
    <property type="molecule type" value="Genomic_DNA"/>
</dbReference>
<evidence type="ECO:0000256" key="3">
    <source>
        <dbReference type="ARBA" id="ARBA00022723"/>
    </source>
</evidence>
<evidence type="ECO:0000313" key="8">
    <source>
        <dbReference type="Proteomes" id="UP000660262"/>
    </source>
</evidence>
<keyword evidence="5" id="KW-0460">Magnesium</keyword>
<proteinExistence type="inferred from homology"/>
<protein>
    <recommendedName>
        <fullName evidence="6">Nudix hydrolase domain-containing protein</fullName>
    </recommendedName>
</protein>
<comment type="caution">
    <text evidence="7">The sequence shown here is derived from an EMBL/GenBank/DDBJ whole genome shotgun (WGS) entry which is preliminary data.</text>
</comment>
<accession>A0A830HC56</accession>
<dbReference type="Pfam" id="PF00293">
    <property type="entry name" value="NUDIX"/>
    <property type="match status" value="1"/>
</dbReference>
<dbReference type="InterPro" id="IPR015797">
    <property type="entry name" value="NUDIX_hydrolase-like_dom_sf"/>
</dbReference>
<comment type="cofactor">
    <cofactor evidence="1">
        <name>Mg(2+)</name>
        <dbReference type="ChEBI" id="CHEBI:18420"/>
    </cofactor>
</comment>
<evidence type="ECO:0000313" key="7">
    <source>
        <dbReference type="EMBL" id="GHP03490.1"/>
    </source>
</evidence>
<keyword evidence="8" id="KW-1185">Reference proteome</keyword>
<evidence type="ECO:0000256" key="5">
    <source>
        <dbReference type="ARBA" id="ARBA00022842"/>
    </source>
</evidence>